<accession>A0A3F2ZZZ3</accession>
<dbReference type="Proteomes" id="UP000002333">
    <property type="component" value="Plasmid pCLJ"/>
</dbReference>
<dbReference type="AlphaFoldDB" id="A0A3F2ZZZ3"/>
<evidence type="ECO:0000313" key="1">
    <source>
        <dbReference type="EMBL" id="ACQ51338.1"/>
    </source>
</evidence>
<name>A0A3F2ZZZ3_CLOB6</name>
<gene>
    <name evidence="1" type="ordered locus">CLJ_0170</name>
</gene>
<dbReference type="KEGG" id="cbi:CLJ_0170"/>
<organism evidence="1 2">
    <name type="scientific">Clostridium botulinum (strain 657 / Type Ba4)</name>
    <dbReference type="NCBI Taxonomy" id="515621"/>
    <lineage>
        <taxon>Bacteria</taxon>
        <taxon>Bacillati</taxon>
        <taxon>Bacillota</taxon>
        <taxon>Clostridia</taxon>
        <taxon>Eubacteriales</taxon>
        <taxon>Clostridiaceae</taxon>
        <taxon>Clostridium</taxon>
    </lineage>
</organism>
<keyword evidence="1" id="KW-0614">Plasmid</keyword>
<evidence type="ECO:0000313" key="2">
    <source>
        <dbReference type="Proteomes" id="UP000002333"/>
    </source>
</evidence>
<geneLocation type="plasmid" evidence="1 2">
    <name>pCLJ</name>
</geneLocation>
<sequence>MPLGLGVSGSRYVHHITTIGGWGIITPSSKFFDTSKYKNNRLLYDINLIQQPIIFIKNV</sequence>
<protein>
    <submittedName>
        <fullName evidence="1">Uncharacterized protein</fullName>
    </submittedName>
</protein>
<dbReference type="EMBL" id="CP001081">
    <property type="protein sequence ID" value="ACQ51338.1"/>
    <property type="molecule type" value="Genomic_DNA"/>
</dbReference>
<proteinExistence type="predicted"/>
<reference evidence="1 2" key="1">
    <citation type="journal article" date="2007" name="PLoS ONE">
        <title>Analysis of the neurotoxin complex genes in Clostridium botulinum A1-A4 and B1 strains: BoNT/A3, /Ba4 and /B1 clusters are located within plasmids.</title>
        <authorList>
            <person name="Smith T.J."/>
            <person name="Hill K.K."/>
            <person name="Foley B.T."/>
            <person name="Detter J.C."/>
            <person name="Munk A.C."/>
            <person name="Bruce D.C."/>
            <person name="Doggett N.A."/>
            <person name="Smith L.A."/>
            <person name="Marks J.D."/>
            <person name="Xie G."/>
            <person name="Brettin T.S."/>
        </authorList>
    </citation>
    <scope>NUCLEOTIDE SEQUENCE [LARGE SCALE GENOMIC DNA]</scope>
    <source>
        <strain evidence="2">657 / Type Ba4</strain>
    </source>
</reference>
<reference evidence="2" key="2">
    <citation type="submission" date="2008-05" db="EMBL/GenBank/DDBJ databases">
        <title>Genome sequence of Clostridium botulinum Ba4 strain 657 plasmid pCLJ.</title>
        <authorList>
            <person name="Shrivastava S."/>
            <person name="Brown J.L."/>
            <person name="Bruce D."/>
            <person name="Detter C."/>
            <person name="Munk C."/>
            <person name="Smith L.A."/>
            <person name="Smith T.J."/>
            <person name="Sutton G."/>
            <person name="Brettin T.S."/>
        </authorList>
    </citation>
    <scope>NUCLEOTIDE SEQUENCE [LARGE SCALE GENOMIC DNA]</scope>
    <source>
        <strain evidence="2">657 / Type Ba4</strain>
        <plasmid evidence="2">pCLJ</plasmid>
    </source>
</reference>